<dbReference type="PANTHER" id="PTHR40375:SF2">
    <property type="entry name" value="SPORULATION-SPECIFIC PROTEIN 22"/>
    <property type="match status" value="1"/>
</dbReference>
<sequence>MELKGLRWKVLRFIAAIHLQREEFESVIKCGKGRHGEAEKELRGMVIDEGIPESVWVSAVEAYFHAARTAGAETAKGVFLGLL</sequence>
<dbReference type="Proteomes" id="UP001372338">
    <property type="component" value="Unassembled WGS sequence"/>
</dbReference>
<dbReference type="InterPro" id="IPR039057">
    <property type="entry name" value="Spo22/ZIP4"/>
</dbReference>
<dbReference type="AlphaFoldDB" id="A0AAN9FYS4"/>
<dbReference type="GO" id="GO:0090173">
    <property type="term" value="P:regulation of synaptonemal complex assembly"/>
    <property type="evidence" value="ECO:0007669"/>
    <property type="project" value="InterPro"/>
</dbReference>
<dbReference type="EMBL" id="JAYWIO010000002">
    <property type="protein sequence ID" value="KAK7281880.1"/>
    <property type="molecule type" value="Genomic_DNA"/>
</dbReference>
<dbReference type="PANTHER" id="PTHR40375">
    <property type="entry name" value="SPORULATION-SPECIFIC PROTEIN 22"/>
    <property type="match status" value="1"/>
</dbReference>
<gene>
    <name evidence="1" type="ORF">RIF29_10228</name>
</gene>
<evidence type="ECO:0000313" key="2">
    <source>
        <dbReference type="Proteomes" id="UP001372338"/>
    </source>
</evidence>
<evidence type="ECO:0000313" key="1">
    <source>
        <dbReference type="EMBL" id="KAK7281880.1"/>
    </source>
</evidence>
<name>A0AAN9FYS4_CROPI</name>
<comment type="caution">
    <text evidence="1">The sequence shown here is derived from an EMBL/GenBank/DDBJ whole genome shotgun (WGS) entry which is preliminary data.</text>
</comment>
<organism evidence="1 2">
    <name type="scientific">Crotalaria pallida</name>
    <name type="common">Smooth rattlebox</name>
    <name type="synonym">Crotalaria striata</name>
    <dbReference type="NCBI Taxonomy" id="3830"/>
    <lineage>
        <taxon>Eukaryota</taxon>
        <taxon>Viridiplantae</taxon>
        <taxon>Streptophyta</taxon>
        <taxon>Embryophyta</taxon>
        <taxon>Tracheophyta</taxon>
        <taxon>Spermatophyta</taxon>
        <taxon>Magnoliopsida</taxon>
        <taxon>eudicotyledons</taxon>
        <taxon>Gunneridae</taxon>
        <taxon>Pentapetalae</taxon>
        <taxon>rosids</taxon>
        <taxon>fabids</taxon>
        <taxon>Fabales</taxon>
        <taxon>Fabaceae</taxon>
        <taxon>Papilionoideae</taxon>
        <taxon>50 kb inversion clade</taxon>
        <taxon>genistoids sensu lato</taxon>
        <taxon>core genistoids</taxon>
        <taxon>Crotalarieae</taxon>
        <taxon>Crotalaria</taxon>
    </lineage>
</organism>
<proteinExistence type="predicted"/>
<accession>A0AAN9FYS4</accession>
<protein>
    <submittedName>
        <fullName evidence="1">Uncharacterized protein</fullName>
    </submittedName>
</protein>
<keyword evidence="2" id="KW-1185">Reference proteome</keyword>
<reference evidence="1 2" key="1">
    <citation type="submission" date="2024-01" db="EMBL/GenBank/DDBJ databases">
        <title>The genomes of 5 underutilized Papilionoideae crops provide insights into root nodulation and disease resistanc.</title>
        <authorList>
            <person name="Yuan L."/>
        </authorList>
    </citation>
    <scope>NUCLEOTIDE SEQUENCE [LARGE SCALE GENOMIC DNA]</scope>
    <source>
        <strain evidence="1">ZHUSHIDOU_FW_LH</strain>
        <tissue evidence="1">Leaf</tissue>
    </source>
</reference>